<evidence type="ECO:0000313" key="3">
    <source>
        <dbReference type="Proteomes" id="UP000823918"/>
    </source>
</evidence>
<reference evidence="2" key="1">
    <citation type="journal article" date="2021" name="PeerJ">
        <title>Extensive microbial diversity within the chicken gut microbiome revealed by metagenomics and culture.</title>
        <authorList>
            <person name="Gilroy R."/>
            <person name="Ravi A."/>
            <person name="Getino M."/>
            <person name="Pursley I."/>
            <person name="Horton D.L."/>
            <person name="Alikhan N.F."/>
            <person name="Baker D."/>
            <person name="Gharbi K."/>
            <person name="Hall N."/>
            <person name="Watson M."/>
            <person name="Adriaenssens E.M."/>
            <person name="Foster-Nyarko E."/>
            <person name="Jarju S."/>
            <person name="Secka A."/>
            <person name="Antonio M."/>
            <person name="Oren A."/>
            <person name="Chaudhuri R.R."/>
            <person name="La Ragione R."/>
            <person name="Hildebrand F."/>
            <person name="Pallen M.J."/>
        </authorList>
    </citation>
    <scope>NUCLEOTIDE SEQUENCE</scope>
    <source>
        <strain evidence="2">5933</strain>
    </source>
</reference>
<sequence>MFVMTMNKTTLRRLGAAAVCVAALAAGVLGLKSMSGEAVETAAVPGLSQKITGAQDLQTFLAGYGVEVDPATAEVSQVKVPRKWDDSFKAFHDVIKQSGLDLSKCKNKTVDKWVAAVPAQSNETTQTYAVVLVYKEEAKAAYFLQKPSGEVLPMTPPSAQTNAAAEQTQETAAQPADQAQQTAAQQVDPAAQSQQTAALDQAVTSEPVNAENPVEMTQETAAQAGAVPTE</sequence>
<evidence type="ECO:0000313" key="2">
    <source>
        <dbReference type="EMBL" id="HJC71557.1"/>
    </source>
</evidence>
<dbReference type="AlphaFoldDB" id="A0A9D2Q2B1"/>
<comment type="caution">
    <text evidence="2">The sequence shown here is derived from an EMBL/GenBank/DDBJ whole genome shotgun (WGS) entry which is preliminary data.</text>
</comment>
<dbReference type="Proteomes" id="UP000823918">
    <property type="component" value="Unassembled WGS sequence"/>
</dbReference>
<accession>A0A9D2Q2B1</accession>
<feature type="compositionally biased region" description="Polar residues" evidence="1">
    <location>
        <begin position="193"/>
        <end position="207"/>
    </location>
</feature>
<feature type="region of interest" description="Disordered" evidence="1">
    <location>
        <begin position="149"/>
        <end position="230"/>
    </location>
</feature>
<name>A0A9D2Q2B1_9FIRM</name>
<dbReference type="EMBL" id="DWWA01000010">
    <property type="protein sequence ID" value="HJC71557.1"/>
    <property type="molecule type" value="Genomic_DNA"/>
</dbReference>
<gene>
    <name evidence="2" type="ORF">H9698_02025</name>
</gene>
<evidence type="ECO:0000256" key="1">
    <source>
        <dbReference type="SAM" id="MobiDB-lite"/>
    </source>
</evidence>
<feature type="compositionally biased region" description="Low complexity" evidence="1">
    <location>
        <begin position="159"/>
        <end position="192"/>
    </location>
</feature>
<organism evidence="2 3">
    <name type="scientific">Candidatus Ruthenibacterium merdavium</name>
    <dbReference type="NCBI Taxonomy" id="2838752"/>
    <lineage>
        <taxon>Bacteria</taxon>
        <taxon>Bacillati</taxon>
        <taxon>Bacillota</taxon>
        <taxon>Clostridia</taxon>
        <taxon>Eubacteriales</taxon>
        <taxon>Oscillospiraceae</taxon>
        <taxon>Ruthenibacterium</taxon>
    </lineage>
</organism>
<proteinExistence type="predicted"/>
<protein>
    <submittedName>
        <fullName evidence="2">DUF4830 domain-containing protein</fullName>
    </submittedName>
</protein>
<reference evidence="2" key="2">
    <citation type="submission" date="2021-04" db="EMBL/GenBank/DDBJ databases">
        <authorList>
            <person name="Gilroy R."/>
        </authorList>
    </citation>
    <scope>NUCLEOTIDE SEQUENCE</scope>
    <source>
        <strain evidence="2">5933</strain>
    </source>
</reference>